<reference evidence="1" key="1">
    <citation type="submission" date="2018-12" db="EMBL/GenBank/DDBJ databases">
        <authorList>
            <person name="Jadhav K."/>
            <person name="Kushwaha B."/>
            <person name="Jadhav I."/>
        </authorList>
    </citation>
    <scope>NUCLEOTIDE SEQUENCE [LARGE SCALE GENOMIC DNA]</scope>
    <source>
        <strain evidence="1">SBS 10</strain>
    </source>
</reference>
<proteinExistence type="predicted"/>
<name>A0A432JIG2_9GAMM</name>
<dbReference type="SUPFAM" id="SSF51905">
    <property type="entry name" value="FAD/NAD(P)-binding domain"/>
    <property type="match status" value="1"/>
</dbReference>
<accession>A0A432JIG2</accession>
<gene>
    <name evidence="1" type="ORF">DSL92_06930</name>
</gene>
<protein>
    <submittedName>
        <fullName evidence="1">Uncharacterized protein</fullName>
    </submittedName>
</protein>
<evidence type="ECO:0000313" key="1">
    <source>
        <dbReference type="EMBL" id="RUA22222.1"/>
    </source>
</evidence>
<organism evidence="1">
    <name type="scientific">Billgrantia gudaonensis</name>
    <dbReference type="NCBI Taxonomy" id="376427"/>
    <lineage>
        <taxon>Bacteria</taxon>
        <taxon>Pseudomonadati</taxon>
        <taxon>Pseudomonadota</taxon>
        <taxon>Gammaproteobacteria</taxon>
        <taxon>Oceanospirillales</taxon>
        <taxon>Halomonadaceae</taxon>
        <taxon>Billgrantia</taxon>
    </lineage>
</organism>
<sequence>MPSACRGANWCSLPVPVRPCRSACPGARRPVFKSTTSTTIAPSMGLEALNRPARVVIVGFGLVGCEFANDLAAGGASGGAGGARGAPLPRLLPEPLGRALGEAFGEAGMSLHAVQRGRVLAAGRCRGRRAR</sequence>
<dbReference type="InterPro" id="IPR036188">
    <property type="entry name" value="FAD/NAD-bd_sf"/>
</dbReference>
<comment type="caution">
    <text evidence="1">The sequence shown here is derived from an EMBL/GenBank/DDBJ whole genome shotgun (WGS) entry which is preliminary data.</text>
</comment>
<dbReference type="EMBL" id="RXHI01000021">
    <property type="protein sequence ID" value="RUA22222.1"/>
    <property type="molecule type" value="Genomic_DNA"/>
</dbReference>
<dbReference type="Gene3D" id="3.50.50.60">
    <property type="entry name" value="FAD/NAD(P)-binding domain"/>
    <property type="match status" value="1"/>
</dbReference>
<dbReference type="AlphaFoldDB" id="A0A432JIG2"/>